<protein>
    <submittedName>
        <fullName evidence="2">Uncharacterized protein</fullName>
    </submittedName>
</protein>
<feature type="region of interest" description="Disordered" evidence="1">
    <location>
        <begin position="1"/>
        <end position="40"/>
    </location>
</feature>
<reference evidence="2 3" key="1">
    <citation type="journal article" date="2024" name="IMA Fungus">
        <title>IMA Genome - F19 : A genome assembly and annotation guide to empower mycologists, including annotated draft genome sequences of Ceratocystis pirilliformis, Diaporthe australafricana, Fusarium ophioides, Paecilomyces lecythidis, and Sporothrix stenoceras.</title>
        <authorList>
            <person name="Aylward J."/>
            <person name="Wilson A.M."/>
            <person name="Visagie C.M."/>
            <person name="Spraker J."/>
            <person name="Barnes I."/>
            <person name="Buitendag C."/>
            <person name="Ceriani C."/>
            <person name="Del Mar Angel L."/>
            <person name="du Plessis D."/>
            <person name="Fuchs T."/>
            <person name="Gasser K."/>
            <person name="Kramer D."/>
            <person name="Li W."/>
            <person name="Munsamy K."/>
            <person name="Piso A."/>
            <person name="Price J.L."/>
            <person name="Sonnekus B."/>
            <person name="Thomas C."/>
            <person name="van der Nest A."/>
            <person name="van Dijk A."/>
            <person name="van Heerden A."/>
            <person name="van Vuuren N."/>
            <person name="Yilmaz N."/>
            <person name="Duong T.A."/>
            <person name="van der Merwe N.A."/>
            <person name="Wingfield M.J."/>
            <person name="Wingfield B.D."/>
        </authorList>
    </citation>
    <scope>NUCLEOTIDE SEQUENCE [LARGE SCALE GENOMIC DNA]</scope>
    <source>
        <strain evidence="2 3">CMW 5346</strain>
    </source>
</reference>
<gene>
    <name evidence="2" type="ORF">Sste5346_006734</name>
</gene>
<accession>A0ABR3YZA6</accession>
<evidence type="ECO:0000313" key="2">
    <source>
        <dbReference type="EMBL" id="KAL1893053.1"/>
    </source>
</evidence>
<evidence type="ECO:0000313" key="3">
    <source>
        <dbReference type="Proteomes" id="UP001583186"/>
    </source>
</evidence>
<name>A0ABR3YZA6_9PEZI</name>
<proteinExistence type="predicted"/>
<dbReference type="EMBL" id="JAWCUI010000040">
    <property type="protein sequence ID" value="KAL1893053.1"/>
    <property type="molecule type" value="Genomic_DNA"/>
</dbReference>
<evidence type="ECO:0000256" key="1">
    <source>
        <dbReference type="SAM" id="MobiDB-lite"/>
    </source>
</evidence>
<keyword evidence="3" id="KW-1185">Reference proteome</keyword>
<dbReference type="Proteomes" id="UP001583186">
    <property type="component" value="Unassembled WGS sequence"/>
</dbReference>
<comment type="caution">
    <text evidence="2">The sequence shown here is derived from an EMBL/GenBank/DDBJ whole genome shotgun (WGS) entry which is preliminary data.</text>
</comment>
<organism evidence="2 3">
    <name type="scientific">Sporothrix stenoceras</name>
    <dbReference type="NCBI Taxonomy" id="5173"/>
    <lineage>
        <taxon>Eukaryota</taxon>
        <taxon>Fungi</taxon>
        <taxon>Dikarya</taxon>
        <taxon>Ascomycota</taxon>
        <taxon>Pezizomycotina</taxon>
        <taxon>Sordariomycetes</taxon>
        <taxon>Sordariomycetidae</taxon>
        <taxon>Ophiostomatales</taxon>
        <taxon>Ophiostomataceae</taxon>
        <taxon>Sporothrix</taxon>
    </lineage>
</organism>
<sequence length="305" mass="31854">MATTDTAADIANDSASVGASSTYSPKTPTSPESPTPTTEATGTSLLALTTPFVQTGSCNNLYSTTYAYATGGSANGSKGSNGSNGPNGPNAFPSITVYVSDTANPSFTACQPSGWANVAPRLRNSFSPAVCPSDWTAYYIRPETNGDTGKTAVAVATCCTRDHSPVHFPSGISVAGVGVSPCMSTTTGTVVQTDAKNTDTFAVAATTYHVHAPYTVAWQHSDIKHLSPRPPDMTCDQRLPSWSPGPTIPSLECNVEQHPNPALPFLMIGLPIILAVSLRSKRTEQPVQIRAEAEERATNANRDGT</sequence>